<dbReference type="InterPro" id="IPR026341">
    <property type="entry name" value="T9SS_type_B"/>
</dbReference>
<proteinExistence type="predicted"/>
<feature type="domain" description="Cadherin-like" evidence="3">
    <location>
        <begin position="592"/>
        <end position="681"/>
    </location>
</feature>
<dbReference type="EMBL" id="JAHESD010000021">
    <property type="protein sequence ID" value="MBT1703824.1"/>
    <property type="molecule type" value="Genomic_DNA"/>
</dbReference>
<evidence type="ECO:0000256" key="2">
    <source>
        <dbReference type="SAM" id="SignalP"/>
    </source>
</evidence>
<feature type="compositionally biased region" description="Acidic residues" evidence="1">
    <location>
        <begin position="55"/>
        <end position="64"/>
    </location>
</feature>
<keyword evidence="5" id="KW-1185">Reference proteome</keyword>
<feature type="region of interest" description="Disordered" evidence="1">
    <location>
        <begin position="55"/>
        <end position="76"/>
    </location>
</feature>
<protein>
    <submittedName>
        <fullName evidence="4">Tandem-95 repeat protein</fullName>
    </submittedName>
</protein>
<organism evidence="4 5">
    <name type="scientific">Chryseosolibacter indicus</name>
    <dbReference type="NCBI Taxonomy" id="2782351"/>
    <lineage>
        <taxon>Bacteria</taxon>
        <taxon>Pseudomonadati</taxon>
        <taxon>Bacteroidota</taxon>
        <taxon>Cytophagia</taxon>
        <taxon>Cytophagales</taxon>
        <taxon>Chryseotaleaceae</taxon>
        <taxon>Chryseosolibacter</taxon>
    </lineage>
</organism>
<keyword evidence="2" id="KW-0732">Signal</keyword>
<feature type="chain" id="PRO_5047212590" evidence="2">
    <location>
        <begin position="20"/>
        <end position="1190"/>
    </location>
</feature>
<evidence type="ECO:0000256" key="1">
    <source>
        <dbReference type="SAM" id="MobiDB-lite"/>
    </source>
</evidence>
<evidence type="ECO:0000313" key="4">
    <source>
        <dbReference type="EMBL" id="MBT1703824.1"/>
    </source>
</evidence>
<sequence length="1190" mass="126921">MFRSLLLLLLISIHSTIFAASSKKKPKIVGQQSISTIEDQSRALSTADLFIEFEEDNENPDGENDNGNNNGGDEDENSLVLEVAGGTNYTVSGTVVTPSLNFAGILSVPVRVAQGEMMSNRYDLQLVVTEENDPPVITGNVFLSTNENTPIDITLDKLLIDDPDNVYPNGFNLTVLDGENYSVSGNAVIPDPQFSGTLTTQVIVNDGISNSDIYNLSIQVTAVNEAPQITGQVPLAINEDKPLPIDFSHLVVNDPDSSYPTGFSLFVSPGSNYTVAGTTITPAAGFNGVLSVPVSVNDGTATSNTFYLQVTVNAINNAPVITGQASTLQTAEGQSITISFNHIAVSDPDNNYPGGFTLNVFPGDNYTVSGTTVTPVPDFSGMLSVSVSVSDGQANSNTYPLQINVSSQNDLPVITGQQPVSTNEDQSVTIQFSHLEVVDPDNVYPNGFTLNVGSGQNYSVAGTTITPAANYHGNLTVPVSVNDGQGSSNTFNLSVQVNPVNDPPTITGQSQLNVQENGSITLAFSNFTVTDPDNTYPNGFSLTILPGNNYTVSGTTVTPAPGFAGALTVGVKVSDGALESNQFNAQISVQGTNDTPEITGQVPLQTNEEQAFTIQLAHLTVTDPDNTYPQGFTLSVKQGSNYTVSGTTITPVRDFNGPLTVPVTVNDGASESSPFELQVTVLPVNDAPSITGQVALSTFKNKAIQIEFAHLTVTDVDNNYPDGFIISTGNGPNFTAVGNIVTPALDFVGTLTVPVTVSDGAASSAPFNLRIQVNTPPNVPPVINSQVPLSTYRNTALLIQLSHLVVTDPDNRYPDDFRLTVSSGNNYNVEGTTITPYPNFVGKLTVRVTVSDKQSTSAPFNLEVNVLPVADVPLITGQKFLRINEDDSLVVDLSHLVVVDPDSNFPNGFSLSVTTGENYNVTGTRIKPMLNFFGYLSVPVTVNDGVNTSRPYQLLVLVDPVNDAPALIAEGDTELFYSRDNGGLQIFEDVSVIDVDDDSVALAEVEFNGSTYEAGRDSLSYQSDAAVRIIFDKASGTLLIIGLASKEIYQNIIRSIKYDYRSSSDPSMNEKTISLTVNDGRIPSAALTRTIGFGEESISLDIPSGFTPNGDGANDTWTIRFTDGNINFDNAQIRIYNRRGSVVFEATGLNAEWDGSMNGVLLPADVYFYTVDLQNPKAKNRYKGIITLLR</sequence>
<evidence type="ECO:0000313" key="5">
    <source>
        <dbReference type="Proteomes" id="UP000772618"/>
    </source>
</evidence>
<reference evidence="4 5" key="1">
    <citation type="submission" date="2021-05" db="EMBL/GenBank/DDBJ databases">
        <title>A Polyphasic approach of four new species of the genus Ohtaekwangia: Ohtaekwangia histidinii sp. nov., Ohtaekwangia cretensis sp. nov., Ohtaekwangia indiensis sp. nov., Ohtaekwangia reichenbachii sp. nov. from diverse environment.</title>
        <authorList>
            <person name="Octaviana S."/>
        </authorList>
    </citation>
    <scope>NUCLEOTIDE SEQUENCE [LARGE SCALE GENOMIC DNA]</scope>
    <source>
        <strain evidence="4 5">PWU20</strain>
    </source>
</reference>
<dbReference type="Proteomes" id="UP000772618">
    <property type="component" value="Unassembled WGS sequence"/>
</dbReference>
<dbReference type="RefSeq" id="WP_254153786.1">
    <property type="nucleotide sequence ID" value="NZ_JAHESD010000021.1"/>
</dbReference>
<evidence type="ECO:0000259" key="3">
    <source>
        <dbReference type="Pfam" id="PF17892"/>
    </source>
</evidence>
<gene>
    <name evidence="4" type="ORF">KK060_11065</name>
</gene>
<dbReference type="Pfam" id="PF17963">
    <property type="entry name" value="Big_9"/>
    <property type="match status" value="3"/>
</dbReference>
<feature type="signal peptide" evidence="2">
    <location>
        <begin position="1"/>
        <end position="19"/>
    </location>
</feature>
<dbReference type="Pfam" id="PF17892">
    <property type="entry name" value="Cadherin_5"/>
    <property type="match status" value="2"/>
</dbReference>
<dbReference type="Pfam" id="PF13585">
    <property type="entry name" value="CHU_C"/>
    <property type="match status" value="1"/>
</dbReference>
<feature type="domain" description="Cadherin-like" evidence="3">
    <location>
        <begin position="223"/>
        <end position="313"/>
    </location>
</feature>
<name>A0ABS5VQU3_9BACT</name>
<accession>A0ABS5VQU3</accession>
<dbReference type="InterPro" id="IPR041690">
    <property type="entry name" value="Cadherin_5"/>
</dbReference>
<comment type="caution">
    <text evidence="4">The sequence shown here is derived from an EMBL/GenBank/DDBJ whole genome shotgun (WGS) entry which is preliminary data.</text>
</comment>
<dbReference type="NCBIfam" id="TIGR04131">
    <property type="entry name" value="Bac_Flav_CTERM"/>
    <property type="match status" value="1"/>
</dbReference>
<dbReference type="NCBIfam" id="NF012211">
    <property type="entry name" value="tand_rpt_95"/>
    <property type="match status" value="3"/>
</dbReference>